<evidence type="ECO:0000256" key="2">
    <source>
        <dbReference type="ARBA" id="ARBA00007935"/>
    </source>
</evidence>
<evidence type="ECO:0000256" key="7">
    <source>
        <dbReference type="ARBA" id="ARBA00023136"/>
    </source>
</evidence>
<feature type="transmembrane region" description="Helical" evidence="8">
    <location>
        <begin position="85"/>
        <end position="108"/>
    </location>
</feature>
<evidence type="ECO:0000256" key="8">
    <source>
        <dbReference type="SAM" id="Phobius"/>
    </source>
</evidence>
<keyword evidence="3" id="KW-0813">Transport</keyword>
<evidence type="ECO:0000256" key="1">
    <source>
        <dbReference type="ARBA" id="ARBA00004651"/>
    </source>
</evidence>
<dbReference type="PANTHER" id="PTHR30472">
    <property type="entry name" value="FERRIC ENTEROBACTIN TRANSPORT SYSTEM PERMEASE PROTEIN"/>
    <property type="match status" value="1"/>
</dbReference>
<dbReference type="SUPFAM" id="SSF81345">
    <property type="entry name" value="ABC transporter involved in vitamin B12 uptake, BtuC"/>
    <property type="match status" value="1"/>
</dbReference>
<dbReference type="InterPro" id="IPR037294">
    <property type="entry name" value="ABC_BtuC-like"/>
</dbReference>
<proteinExistence type="inferred from homology"/>
<evidence type="ECO:0000313" key="10">
    <source>
        <dbReference type="Proteomes" id="UP000518904"/>
    </source>
</evidence>
<sequence>LSEQGAKSLGVSLAQLRFVCLGLAVLITSWVVSAVGIIGFIGLAAPAITRLIGINKVQHKLWVSMLIGAMLLTLTDLVIQQLPGLMASFIPTGAATAALGAPLLLWLLPRLSQKTQG</sequence>
<feature type="non-terminal residue" evidence="9">
    <location>
        <position position="117"/>
    </location>
</feature>
<gene>
    <name evidence="9" type="ORF">HKB16_29475</name>
</gene>
<feature type="transmembrane region" description="Helical" evidence="8">
    <location>
        <begin position="61"/>
        <end position="79"/>
    </location>
</feature>
<dbReference type="PANTHER" id="PTHR30472:SF25">
    <property type="entry name" value="ABC TRANSPORTER PERMEASE PROTEIN MJ0876-RELATED"/>
    <property type="match status" value="1"/>
</dbReference>
<dbReference type="GO" id="GO:0022857">
    <property type="term" value="F:transmembrane transporter activity"/>
    <property type="evidence" value="ECO:0007669"/>
    <property type="project" value="InterPro"/>
</dbReference>
<dbReference type="GO" id="GO:0005886">
    <property type="term" value="C:plasma membrane"/>
    <property type="evidence" value="ECO:0007669"/>
    <property type="project" value="UniProtKB-SubCell"/>
</dbReference>
<feature type="transmembrane region" description="Helical" evidence="8">
    <location>
        <begin position="16"/>
        <end position="49"/>
    </location>
</feature>
<dbReference type="InterPro" id="IPR000522">
    <property type="entry name" value="ABC_transptr_permease_BtuC"/>
</dbReference>
<dbReference type="EMBL" id="JABCLB010002535">
    <property type="protein sequence ID" value="NMU86983.1"/>
    <property type="molecule type" value="Genomic_DNA"/>
</dbReference>
<name>A0A7Y0SNY4_VIBPH</name>
<evidence type="ECO:0000313" key="9">
    <source>
        <dbReference type="EMBL" id="NMU86983.1"/>
    </source>
</evidence>
<keyword evidence="6 8" id="KW-1133">Transmembrane helix</keyword>
<evidence type="ECO:0000256" key="3">
    <source>
        <dbReference type="ARBA" id="ARBA00022448"/>
    </source>
</evidence>
<comment type="caution">
    <text evidence="9">The sequence shown here is derived from an EMBL/GenBank/DDBJ whole genome shotgun (WGS) entry which is preliminary data.</text>
</comment>
<keyword evidence="7 8" id="KW-0472">Membrane</keyword>
<feature type="non-terminal residue" evidence="9">
    <location>
        <position position="1"/>
    </location>
</feature>
<dbReference type="Proteomes" id="UP000518904">
    <property type="component" value="Unassembled WGS sequence"/>
</dbReference>
<organism evidence="9 10">
    <name type="scientific">Vibrio parahaemolyticus</name>
    <dbReference type="NCBI Taxonomy" id="670"/>
    <lineage>
        <taxon>Bacteria</taxon>
        <taxon>Pseudomonadati</taxon>
        <taxon>Pseudomonadota</taxon>
        <taxon>Gammaproteobacteria</taxon>
        <taxon>Vibrionales</taxon>
        <taxon>Vibrionaceae</taxon>
        <taxon>Vibrio</taxon>
    </lineage>
</organism>
<reference evidence="9 10" key="1">
    <citation type="submission" date="2020-04" db="EMBL/GenBank/DDBJ databases">
        <title>Whole-genome sequencing of Vibrio spp. from China reveals different genetic environments of blaCTX-M-14 among diverse lineages.</title>
        <authorList>
            <person name="Zheng Z."/>
            <person name="Ye L."/>
            <person name="Chen S."/>
        </authorList>
    </citation>
    <scope>NUCLEOTIDE SEQUENCE [LARGE SCALE GENOMIC DNA]</scope>
    <source>
        <strain evidence="9 10">Vb0551</strain>
    </source>
</reference>
<keyword evidence="4" id="KW-1003">Cell membrane</keyword>
<evidence type="ECO:0000256" key="6">
    <source>
        <dbReference type="ARBA" id="ARBA00022989"/>
    </source>
</evidence>
<comment type="similarity">
    <text evidence="2">Belongs to the binding-protein-dependent transport system permease family. FecCD subfamily.</text>
</comment>
<dbReference type="AlphaFoldDB" id="A0A7Y0SNY4"/>
<evidence type="ECO:0000256" key="4">
    <source>
        <dbReference type="ARBA" id="ARBA00022475"/>
    </source>
</evidence>
<evidence type="ECO:0000256" key="5">
    <source>
        <dbReference type="ARBA" id="ARBA00022692"/>
    </source>
</evidence>
<dbReference type="Pfam" id="PF01032">
    <property type="entry name" value="FecCD"/>
    <property type="match status" value="1"/>
</dbReference>
<protein>
    <submittedName>
        <fullName evidence="9">Iron chelate uptake ABC transporter family permease subunit</fullName>
    </submittedName>
</protein>
<accession>A0A7Y0SNY4</accession>
<keyword evidence="5 8" id="KW-0812">Transmembrane</keyword>
<comment type="subcellular location">
    <subcellularLocation>
        <location evidence="1">Cell membrane</location>
        <topology evidence="1">Multi-pass membrane protein</topology>
    </subcellularLocation>
</comment>
<dbReference type="Gene3D" id="1.10.3470.10">
    <property type="entry name" value="ABC transporter involved in vitamin B12 uptake, BtuC"/>
    <property type="match status" value="1"/>
</dbReference>